<keyword evidence="3" id="KW-0378">Hydrolase</keyword>
<dbReference type="PANTHER" id="PTHR37326:SF1">
    <property type="entry name" value="BLL3975 PROTEIN"/>
    <property type="match status" value="1"/>
</dbReference>
<dbReference type="SUPFAM" id="SSF53187">
    <property type="entry name" value="Zn-dependent exopeptidases"/>
    <property type="match status" value="1"/>
</dbReference>
<dbReference type="RefSeq" id="WP_170135836.1">
    <property type="nucleotide sequence ID" value="NZ_FOMX01000007.1"/>
</dbReference>
<evidence type="ECO:0000256" key="4">
    <source>
        <dbReference type="ARBA" id="ARBA00022833"/>
    </source>
</evidence>
<evidence type="ECO:0000256" key="3">
    <source>
        <dbReference type="ARBA" id="ARBA00022801"/>
    </source>
</evidence>
<keyword evidence="2" id="KW-0479">Metal-binding</keyword>
<dbReference type="Pfam" id="PF24827">
    <property type="entry name" value="AstE_AspA_cat"/>
    <property type="match status" value="1"/>
</dbReference>
<evidence type="ECO:0000313" key="7">
    <source>
        <dbReference type="EMBL" id="SFE01078.1"/>
    </source>
</evidence>
<evidence type="ECO:0000256" key="5">
    <source>
        <dbReference type="PROSITE-ProRule" id="PRU01379"/>
    </source>
</evidence>
<comment type="similarity">
    <text evidence="5">Belongs to the peptidase M14 family.</text>
</comment>
<dbReference type="InterPro" id="IPR053138">
    <property type="entry name" value="N-alpha-Ac-DABA_deacetylase"/>
</dbReference>
<proteinExistence type="inferred from homology"/>
<organism evidence="7 8">
    <name type="scientific">Nannocystis exedens</name>
    <dbReference type="NCBI Taxonomy" id="54"/>
    <lineage>
        <taxon>Bacteria</taxon>
        <taxon>Pseudomonadati</taxon>
        <taxon>Myxococcota</taxon>
        <taxon>Polyangia</taxon>
        <taxon>Nannocystales</taxon>
        <taxon>Nannocystaceae</taxon>
        <taxon>Nannocystis</taxon>
    </lineage>
</organism>
<accession>A0A1I1X394</accession>
<evidence type="ECO:0000313" key="8">
    <source>
        <dbReference type="Proteomes" id="UP000199400"/>
    </source>
</evidence>
<keyword evidence="8" id="KW-1185">Reference proteome</keyword>
<feature type="domain" description="Peptidase M14" evidence="6">
    <location>
        <begin position="1"/>
        <end position="227"/>
    </location>
</feature>
<protein>
    <submittedName>
        <fullName evidence="7">Succinylglutamate desuccinylase / Aspartoacylase family protein</fullName>
    </submittedName>
</protein>
<sequence length="227" mass="25276">MSRLSPGVHWFSPTLPIHVFDAAEPGPVALIQAGIHGDEVAGVHALQELLEEQIRPTRGRLIVVPIMNPPAYRARQRCAPGGLDLNRCFPGDADAPERERRLARRFMDLVLAERPALMATLHESHKRYHPDVRPSFGQTLVYGVEPMPAIIGRTIDRLNERIAGDDERWAPQYYPVATSSTEVIVDATGCVGICVETWMGLPEARRIELQRLVVELLLDDLGVRPMA</sequence>
<dbReference type="GO" id="GO:0008270">
    <property type="term" value="F:zinc ion binding"/>
    <property type="evidence" value="ECO:0007669"/>
    <property type="project" value="InterPro"/>
</dbReference>
<keyword evidence="4" id="KW-0862">Zinc</keyword>
<comment type="cofactor">
    <cofactor evidence="1">
        <name>Zn(2+)</name>
        <dbReference type="ChEBI" id="CHEBI:29105"/>
    </cofactor>
</comment>
<reference evidence="8" key="1">
    <citation type="submission" date="2016-10" db="EMBL/GenBank/DDBJ databases">
        <authorList>
            <person name="Varghese N."/>
            <person name="Submissions S."/>
        </authorList>
    </citation>
    <scope>NUCLEOTIDE SEQUENCE [LARGE SCALE GENOMIC DNA]</scope>
    <source>
        <strain evidence="8">ATCC 25963</strain>
    </source>
</reference>
<dbReference type="GO" id="GO:0006508">
    <property type="term" value="P:proteolysis"/>
    <property type="evidence" value="ECO:0007669"/>
    <property type="project" value="InterPro"/>
</dbReference>
<dbReference type="GO" id="GO:0016788">
    <property type="term" value="F:hydrolase activity, acting on ester bonds"/>
    <property type="evidence" value="ECO:0007669"/>
    <property type="project" value="InterPro"/>
</dbReference>
<name>A0A1I1X394_9BACT</name>
<dbReference type="AlphaFoldDB" id="A0A1I1X394"/>
<dbReference type="Gene3D" id="3.40.630.10">
    <property type="entry name" value="Zn peptidases"/>
    <property type="match status" value="1"/>
</dbReference>
<dbReference type="STRING" id="54.SAMN02745121_02664"/>
<dbReference type="GO" id="GO:0004181">
    <property type="term" value="F:metallocarboxypeptidase activity"/>
    <property type="evidence" value="ECO:0007669"/>
    <property type="project" value="InterPro"/>
</dbReference>
<dbReference type="InterPro" id="IPR055438">
    <property type="entry name" value="AstE_AspA_cat"/>
</dbReference>
<dbReference type="EMBL" id="FOMX01000007">
    <property type="protein sequence ID" value="SFE01078.1"/>
    <property type="molecule type" value="Genomic_DNA"/>
</dbReference>
<evidence type="ECO:0000256" key="1">
    <source>
        <dbReference type="ARBA" id="ARBA00001947"/>
    </source>
</evidence>
<dbReference type="InterPro" id="IPR000834">
    <property type="entry name" value="Peptidase_M14"/>
</dbReference>
<evidence type="ECO:0000259" key="6">
    <source>
        <dbReference type="PROSITE" id="PS52035"/>
    </source>
</evidence>
<dbReference type="PROSITE" id="PS52035">
    <property type="entry name" value="PEPTIDASE_M14"/>
    <property type="match status" value="1"/>
</dbReference>
<dbReference type="Proteomes" id="UP000199400">
    <property type="component" value="Unassembled WGS sequence"/>
</dbReference>
<gene>
    <name evidence="7" type="ORF">SAMN02745121_02664</name>
</gene>
<comment type="caution">
    <text evidence="5">Lacks conserved residue(s) required for the propagation of feature annotation.</text>
</comment>
<evidence type="ECO:0000256" key="2">
    <source>
        <dbReference type="ARBA" id="ARBA00022723"/>
    </source>
</evidence>
<dbReference type="PANTHER" id="PTHR37326">
    <property type="entry name" value="BLL3975 PROTEIN"/>
    <property type="match status" value="1"/>
</dbReference>